<reference evidence="1" key="2">
    <citation type="journal article" date="2021" name="PeerJ">
        <title>Extensive microbial diversity within the chicken gut microbiome revealed by metagenomics and culture.</title>
        <authorList>
            <person name="Gilroy R."/>
            <person name="Ravi A."/>
            <person name="Getino M."/>
            <person name="Pursley I."/>
            <person name="Horton D.L."/>
            <person name="Alikhan N.F."/>
            <person name="Baker D."/>
            <person name="Gharbi K."/>
            <person name="Hall N."/>
            <person name="Watson M."/>
            <person name="Adriaenssens E.M."/>
            <person name="Foster-Nyarko E."/>
            <person name="Jarju S."/>
            <person name="Secka A."/>
            <person name="Antonio M."/>
            <person name="Oren A."/>
            <person name="Chaudhuri R.R."/>
            <person name="La Ragione R."/>
            <person name="Hildebrand F."/>
            <person name="Pallen M.J."/>
        </authorList>
    </citation>
    <scope>NUCLEOTIDE SEQUENCE</scope>
    <source>
        <strain evidence="1">B3-2255</strain>
    </source>
</reference>
<gene>
    <name evidence="1" type="ORF">IAC87_08015</name>
</gene>
<dbReference type="Pfam" id="PF06224">
    <property type="entry name" value="AlkZ-like"/>
    <property type="match status" value="1"/>
</dbReference>
<protein>
    <submittedName>
        <fullName evidence="1">Winged helix DNA-binding domain-containing protein</fullName>
    </submittedName>
</protein>
<dbReference type="Proteomes" id="UP000823772">
    <property type="component" value="Unassembled WGS sequence"/>
</dbReference>
<comment type="caution">
    <text evidence="1">The sequence shown here is derived from an EMBL/GenBank/DDBJ whole genome shotgun (WGS) entry which is preliminary data.</text>
</comment>
<dbReference type="GO" id="GO:0003677">
    <property type="term" value="F:DNA binding"/>
    <property type="evidence" value="ECO:0007669"/>
    <property type="project" value="UniProtKB-KW"/>
</dbReference>
<dbReference type="AlphaFoldDB" id="A0A9D9J2J8"/>
<keyword evidence="1" id="KW-0238">DNA-binding</keyword>
<reference evidence="1" key="1">
    <citation type="submission" date="2020-10" db="EMBL/GenBank/DDBJ databases">
        <authorList>
            <person name="Gilroy R."/>
        </authorList>
    </citation>
    <scope>NUCLEOTIDE SEQUENCE</scope>
    <source>
        <strain evidence="1">B3-2255</strain>
    </source>
</reference>
<feature type="non-terminal residue" evidence="1">
    <location>
        <position position="73"/>
    </location>
</feature>
<accession>A0A9D9J2J8</accession>
<evidence type="ECO:0000313" key="2">
    <source>
        <dbReference type="Proteomes" id="UP000823772"/>
    </source>
</evidence>
<dbReference type="InterPro" id="IPR009351">
    <property type="entry name" value="AlkZ-like"/>
</dbReference>
<evidence type="ECO:0000313" key="1">
    <source>
        <dbReference type="EMBL" id="MBO8482470.1"/>
    </source>
</evidence>
<name>A0A9D9J2J8_9BACT</name>
<organism evidence="1 2">
    <name type="scientific">Candidatus Merdivivens faecigallinarum</name>
    <dbReference type="NCBI Taxonomy" id="2840871"/>
    <lineage>
        <taxon>Bacteria</taxon>
        <taxon>Pseudomonadati</taxon>
        <taxon>Bacteroidota</taxon>
        <taxon>Bacteroidia</taxon>
        <taxon>Bacteroidales</taxon>
        <taxon>Muribaculaceae</taxon>
        <taxon>Muribaculaceae incertae sedis</taxon>
        <taxon>Candidatus Merdivivens</taxon>
    </lineage>
</organism>
<dbReference type="EMBL" id="JADILY010000170">
    <property type="protein sequence ID" value="MBO8482470.1"/>
    <property type="molecule type" value="Genomic_DNA"/>
</dbReference>
<sequence length="73" mass="8394">MSSFRKAFDSGQIVRMHLFRCTWQLVAAEDLHWMLKLCADKNKKAIRYYGQGISEKDFEHACGLICQALAGKQ</sequence>
<proteinExistence type="predicted"/>